<dbReference type="GO" id="GO:0006633">
    <property type="term" value="P:fatty acid biosynthetic process"/>
    <property type="evidence" value="ECO:0007669"/>
    <property type="project" value="TreeGrafter"/>
</dbReference>
<proteinExistence type="predicted"/>
<accession>A0A1B2HPY4</accession>
<gene>
    <name evidence="4" type="ORF">BBK82_30820</name>
</gene>
<dbReference type="Gene3D" id="1.10.1200.10">
    <property type="entry name" value="ACP-like"/>
    <property type="match status" value="1"/>
</dbReference>
<evidence type="ECO:0000256" key="1">
    <source>
        <dbReference type="ARBA" id="ARBA00022450"/>
    </source>
</evidence>
<dbReference type="InterPro" id="IPR016035">
    <property type="entry name" value="Acyl_Trfase/lysoPLipase"/>
</dbReference>
<sequence>MLSVAAPAGVATELAEGTQAVLAAENGPESAVLAGPRAALDVVASRAGAVGVRVAELPVSHGFHSAAMAAVAGPWREFLREVEITAPEKPVFSTVTGARLGPFDDIRALLVEQLTEPVRFLDAVRDLAARCDLLLEAGPGTMLATLAAPAGVPAVSLDCGGSARRTAFASAALFASATAKPQAWFGDRAHREVDLDTPLEFLANPCESLPKNGVRPSTSRPVEAAETVVAPAAEGTDLLTAVREHLAAELELPVSAITGDTVLLADLHVNSLQVVRLVTEIAARHGRQLVLDESLDGVTVGGLARRLAELPDDGTDEPSRISGVRPWVGLFAHHWQPVGPARERPAAHDPSEMVVELPDGAGTREIAELLRAIAGARRLVLAHTGHPAAAAVAGRLGRAARVRRDRGVRTVG</sequence>
<dbReference type="InterPro" id="IPR050091">
    <property type="entry name" value="PKS_NRPS_Biosynth_Enz"/>
</dbReference>
<evidence type="ECO:0000256" key="2">
    <source>
        <dbReference type="ARBA" id="ARBA00022553"/>
    </source>
</evidence>
<dbReference type="STRING" id="1586287.BBK82_30820"/>
<dbReference type="InterPro" id="IPR036736">
    <property type="entry name" value="ACP-like_sf"/>
</dbReference>
<dbReference type="PANTHER" id="PTHR43775:SF37">
    <property type="entry name" value="SI:DKEY-61P9.11"/>
    <property type="match status" value="1"/>
</dbReference>
<dbReference type="PANTHER" id="PTHR43775">
    <property type="entry name" value="FATTY ACID SYNTHASE"/>
    <property type="match status" value="1"/>
</dbReference>
<protein>
    <recommendedName>
        <fullName evidence="3">Carrier domain-containing protein</fullName>
    </recommendedName>
</protein>
<name>A0A1B2HPY4_9PSEU</name>
<keyword evidence="1" id="KW-0596">Phosphopantetheine</keyword>
<reference evidence="4 5" key="1">
    <citation type="submission" date="2016-07" db="EMBL/GenBank/DDBJ databases">
        <title>Complete genome sequence of the Lentzea guizhouensis DHS C013.</title>
        <authorList>
            <person name="Cao C."/>
        </authorList>
    </citation>
    <scope>NUCLEOTIDE SEQUENCE [LARGE SCALE GENOMIC DNA]</scope>
    <source>
        <strain evidence="4 5">DHS C013</strain>
    </source>
</reference>
<dbReference type="KEGG" id="led:BBK82_30820"/>
<dbReference type="Gene3D" id="3.40.366.10">
    <property type="entry name" value="Malonyl-Coenzyme A Acyl Carrier Protein, domain 2"/>
    <property type="match status" value="1"/>
</dbReference>
<dbReference type="EMBL" id="CP016793">
    <property type="protein sequence ID" value="ANZ39780.1"/>
    <property type="molecule type" value="Genomic_DNA"/>
</dbReference>
<dbReference type="SMART" id="SM00827">
    <property type="entry name" value="PKS_AT"/>
    <property type="match status" value="1"/>
</dbReference>
<feature type="domain" description="Carrier" evidence="3">
    <location>
        <begin position="236"/>
        <end position="311"/>
    </location>
</feature>
<dbReference type="AlphaFoldDB" id="A0A1B2HPY4"/>
<dbReference type="PROSITE" id="PS50075">
    <property type="entry name" value="CARRIER"/>
    <property type="match status" value="1"/>
</dbReference>
<evidence type="ECO:0000313" key="5">
    <source>
        <dbReference type="Proteomes" id="UP000093053"/>
    </source>
</evidence>
<dbReference type="SUPFAM" id="SSF47336">
    <property type="entry name" value="ACP-like"/>
    <property type="match status" value="1"/>
</dbReference>
<dbReference type="InterPro" id="IPR014043">
    <property type="entry name" value="Acyl_transferase_dom"/>
</dbReference>
<dbReference type="GO" id="GO:0004312">
    <property type="term" value="F:fatty acid synthase activity"/>
    <property type="evidence" value="ECO:0007669"/>
    <property type="project" value="TreeGrafter"/>
</dbReference>
<keyword evidence="2" id="KW-0597">Phosphoprotein</keyword>
<evidence type="ECO:0000313" key="4">
    <source>
        <dbReference type="EMBL" id="ANZ39780.1"/>
    </source>
</evidence>
<dbReference type="Pfam" id="PF00550">
    <property type="entry name" value="PP-binding"/>
    <property type="match status" value="1"/>
</dbReference>
<dbReference type="InterPro" id="IPR009081">
    <property type="entry name" value="PP-bd_ACP"/>
</dbReference>
<organism evidence="4 5">
    <name type="scientific">Lentzea guizhouensis</name>
    <dbReference type="NCBI Taxonomy" id="1586287"/>
    <lineage>
        <taxon>Bacteria</taxon>
        <taxon>Bacillati</taxon>
        <taxon>Actinomycetota</taxon>
        <taxon>Actinomycetes</taxon>
        <taxon>Pseudonocardiales</taxon>
        <taxon>Pseudonocardiaceae</taxon>
        <taxon>Lentzea</taxon>
    </lineage>
</organism>
<dbReference type="Proteomes" id="UP000093053">
    <property type="component" value="Chromosome"/>
</dbReference>
<dbReference type="InterPro" id="IPR001227">
    <property type="entry name" value="Ac_transferase_dom_sf"/>
</dbReference>
<keyword evidence="5" id="KW-1185">Reference proteome</keyword>
<dbReference type="SUPFAM" id="SSF52151">
    <property type="entry name" value="FabD/lysophospholipase-like"/>
    <property type="match status" value="1"/>
</dbReference>
<evidence type="ECO:0000259" key="3">
    <source>
        <dbReference type="PROSITE" id="PS50075"/>
    </source>
</evidence>